<dbReference type="InterPro" id="IPR001789">
    <property type="entry name" value="Sig_transdc_resp-reg_receiver"/>
</dbReference>
<dbReference type="Proteomes" id="UP000182826">
    <property type="component" value="Unassembled WGS sequence"/>
</dbReference>
<reference evidence="3 4" key="1">
    <citation type="submission" date="2016-10" db="EMBL/GenBank/DDBJ databases">
        <title>Draft Genome Sequence of Rhizobacteria Flavobacterium johnsoniae CI04.</title>
        <authorList>
            <person name="Bravo J.I."/>
            <person name="Lozano G.L."/>
            <person name="Handelsman J."/>
        </authorList>
    </citation>
    <scope>NUCLEOTIDE SEQUENCE [LARGE SCALE GENOMIC DNA]</scope>
    <source>
        <strain evidence="3 4">CI04</strain>
    </source>
</reference>
<dbReference type="RefSeq" id="WP_071634648.1">
    <property type="nucleotide sequence ID" value="NZ_MLFK01000001.1"/>
</dbReference>
<protein>
    <submittedName>
        <fullName evidence="3">Response regulator</fullName>
    </submittedName>
</protein>
<dbReference type="PROSITE" id="PS50110">
    <property type="entry name" value="RESPONSE_REGULATORY"/>
    <property type="match status" value="1"/>
</dbReference>
<dbReference type="Pfam" id="PF00072">
    <property type="entry name" value="Response_reg"/>
    <property type="match status" value="1"/>
</dbReference>
<evidence type="ECO:0000313" key="4">
    <source>
        <dbReference type="Proteomes" id="UP000182826"/>
    </source>
</evidence>
<dbReference type="OrthoDB" id="7631574at2"/>
<name>A0A1J7BYE8_FLAJO</name>
<comment type="caution">
    <text evidence="3">The sequence shown here is derived from an EMBL/GenBank/DDBJ whole genome shotgun (WGS) entry which is preliminary data.</text>
</comment>
<organism evidence="3 4">
    <name type="scientific">Flavobacterium johnsoniae</name>
    <name type="common">Cytophaga johnsonae</name>
    <dbReference type="NCBI Taxonomy" id="986"/>
    <lineage>
        <taxon>Bacteria</taxon>
        <taxon>Pseudomonadati</taxon>
        <taxon>Bacteroidota</taxon>
        <taxon>Flavobacteriia</taxon>
        <taxon>Flavobacteriales</taxon>
        <taxon>Flavobacteriaceae</taxon>
        <taxon>Flavobacterium</taxon>
    </lineage>
</organism>
<dbReference type="SUPFAM" id="SSF52172">
    <property type="entry name" value="CheY-like"/>
    <property type="match status" value="1"/>
</dbReference>
<dbReference type="PANTHER" id="PTHR44520:SF2">
    <property type="entry name" value="RESPONSE REGULATOR RCP1"/>
    <property type="match status" value="1"/>
</dbReference>
<gene>
    <name evidence="3" type="ORF">BKM63_00225</name>
</gene>
<dbReference type="SMART" id="SM00448">
    <property type="entry name" value="REC"/>
    <property type="match status" value="1"/>
</dbReference>
<dbReference type="GO" id="GO:0000160">
    <property type="term" value="P:phosphorelay signal transduction system"/>
    <property type="evidence" value="ECO:0007669"/>
    <property type="project" value="InterPro"/>
</dbReference>
<keyword evidence="1" id="KW-0597">Phosphoprotein</keyword>
<accession>A0A1J7BYE8</accession>
<dbReference type="InterPro" id="IPR011006">
    <property type="entry name" value="CheY-like_superfamily"/>
</dbReference>
<dbReference type="EMBL" id="MLFK01000001">
    <property type="protein sequence ID" value="OIV43670.1"/>
    <property type="molecule type" value="Genomic_DNA"/>
</dbReference>
<dbReference type="CDD" id="cd17557">
    <property type="entry name" value="REC_Rcp-like"/>
    <property type="match status" value="1"/>
</dbReference>
<sequence length="149" mass="16822">MNKQIYNILLADDDEDDCSFFEEALDELSLTTTLVTVNDGVQLMDFLADKSGNDLPDVLFLDLNMPRKNGSECLTEIKQIEKLKDFPIIIFSTSLDSEIVDVMYEKGATNYIRKPGDFSKLKSVIENALIAASKNNFKQPARPHFIIQP</sequence>
<dbReference type="AlphaFoldDB" id="A0A1J7BYE8"/>
<evidence type="ECO:0000313" key="3">
    <source>
        <dbReference type="EMBL" id="OIV43670.1"/>
    </source>
</evidence>
<proteinExistence type="predicted"/>
<dbReference type="PANTHER" id="PTHR44520">
    <property type="entry name" value="RESPONSE REGULATOR RCP1-RELATED"/>
    <property type="match status" value="1"/>
</dbReference>
<feature type="domain" description="Response regulatory" evidence="2">
    <location>
        <begin position="7"/>
        <end position="129"/>
    </location>
</feature>
<evidence type="ECO:0000256" key="1">
    <source>
        <dbReference type="PROSITE-ProRule" id="PRU00169"/>
    </source>
</evidence>
<keyword evidence="4" id="KW-1185">Reference proteome</keyword>
<evidence type="ECO:0000259" key="2">
    <source>
        <dbReference type="PROSITE" id="PS50110"/>
    </source>
</evidence>
<dbReference type="InterPro" id="IPR052893">
    <property type="entry name" value="TCS_response_regulator"/>
</dbReference>
<dbReference type="Gene3D" id="3.40.50.2300">
    <property type="match status" value="1"/>
</dbReference>
<feature type="modified residue" description="4-aspartylphosphate" evidence="1">
    <location>
        <position position="62"/>
    </location>
</feature>